<feature type="domain" description="DUF7041" evidence="1">
    <location>
        <begin position="25"/>
        <end position="76"/>
    </location>
</feature>
<protein>
    <recommendedName>
        <fullName evidence="1">DUF7041 domain-containing protein</fullName>
    </recommendedName>
</protein>
<accession>A0A1X7VX06</accession>
<dbReference type="PANTHER" id="PTHR33327:SF3">
    <property type="entry name" value="RNA-DIRECTED DNA POLYMERASE"/>
    <property type="match status" value="1"/>
</dbReference>
<proteinExistence type="predicted"/>
<dbReference type="InterPro" id="IPR055469">
    <property type="entry name" value="DUF7041"/>
</dbReference>
<dbReference type="InParanoid" id="A0A1X7VX06"/>
<dbReference type="EnsemblMetazoa" id="Aqu2.1.44400_001">
    <property type="protein sequence ID" value="Aqu2.1.44400_001"/>
    <property type="gene ID" value="Aqu2.1.44400"/>
</dbReference>
<dbReference type="Pfam" id="PF23055">
    <property type="entry name" value="DUF7041"/>
    <property type="match status" value="1"/>
</dbReference>
<name>A0A1X7VX06_AMPQE</name>
<dbReference type="AlphaFoldDB" id="A0A1X7VX06"/>
<evidence type="ECO:0000313" key="2">
    <source>
        <dbReference type="EnsemblMetazoa" id="Aqu2.1.44400_001"/>
    </source>
</evidence>
<organism evidence="2">
    <name type="scientific">Amphimedon queenslandica</name>
    <name type="common">Sponge</name>
    <dbReference type="NCBI Taxonomy" id="400682"/>
    <lineage>
        <taxon>Eukaryota</taxon>
        <taxon>Metazoa</taxon>
        <taxon>Porifera</taxon>
        <taxon>Demospongiae</taxon>
        <taxon>Heteroscleromorpha</taxon>
        <taxon>Haplosclerida</taxon>
        <taxon>Niphatidae</taxon>
        <taxon>Amphimedon</taxon>
    </lineage>
</organism>
<evidence type="ECO:0000259" key="1">
    <source>
        <dbReference type="Pfam" id="PF23055"/>
    </source>
</evidence>
<dbReference type="PANTHER" id="PTHR33327">
    <property type="entry name" value="ENDONUCLEASE"/>
    <property type="match status" value="1"/>
</dbReference>
<sequence length="89" mass="9891">SGSTMSDNESARAPTASVTYVELKLPPYWPADPEVWFAQVEAQFSTQGITNQKTKYDYVVSSFSPEIAIEVRDLIPINTMLSKLLLYSG</sequence>
<reference evidence="2" key="1">
    <citation type="submission" date="2017-05" db="UniProtKB">
        <authorList>
            <consortium name="EnsemblMetazoa"/>
        </authorList>
    </citation>
    <scope>IDENTIFICATION</scope>
</reference>